<comment type="caution">
    <text evidence="3">The sequence shown here is derived from an EMBL/GenBank/DDBJ whole genome shotgun (WGS) entry which is preliminary data.</text>
</comment>
<keyword evidence="1" id="KW-0812">Transmembrane</keyword>
<dbReference type="Pfam" id="PF01595">
    <property type="entry name" value="CNNM"/>
    <property type="match status" value="1"/>
</dbReference>
<dbReference type="AlphaFoldDB" id="A0A7C2NZT4"/>
<feature type="transmembrane region" description="Helical" evidence="1">
    <location>
        <begin position="48"/>
        <end position="71"/>
    </location>
</feature>
<dbReference type="InterPro" id="IPR002550">
    <property type="entry name" value="CNNM"/>
</dbReference>
<evidence type="ECO:0000259" key="2">
    <source>
        <dbReference type="Pfam" id="PF01595"/>
    </source>
</evidence>
<feature type="transmembrane region" description="Helical" evidence="1">
    <location>
        <begin position="113"/>
        <end position="139"/>
    </location>
</feature>
<accession>A0A7C2NZT4</accession>
<evidence type="ECO:0000313" key="3">
    <source>
        <dbReference type="EMBL" id="HEN27432.1"/>
    </source>
</evidence>
<dbReference type="EMBL" id="DSOL01000052">
    <property type="protein sequence ID" value="HEN27432.1"/>
    <property type="molecule type" value="Genomic_DNA"/>
</dbReference>
<feature type="transmembrane region" description="Helical" evidence="1">
    <location>
        <begin position="83"/>
        <end position="101"/>
    </location>
</feature>
<evidence type="ECO:0000256" key="1">
    <source>
        <dbReference type="SAM" id="Phobius"/>
    </source>
</evidence>
<feature type="domain" description="CNNM transmembrane" evidence="2">
    <location>
        <begin position="5"/>
        <end position="172"/>
    </location>
</feature>
<sequence length="293" mass="33172">MIWFLILIICIVMVFVFSAFETGYILCQRKYFAGISGRYKNFLFNVEEVITTVLVGLNFFSSASSIVAFWLLKSLGLDTTKSIGISGIIISVSLLFAEFFAKNLARERSSAIVKFFAPFIFMFSYLAIPINRVILFILFPIRLFKGERKKEAAEIIKLLVSESVRDGELDSERARLILSLSRWQELKLKEFAEPADSFVVDVEDLVKNPFRSGDVVLVSENNKILGLIDFKKLLLTRNVKSSVIPLPVLSGDLTVEKAIGKLKETGSKFCLVDVGKKIMLFRFSRFLRVMLEG</sequence>
<proteinExistence type="predicted"/>
<keyword evidence="1" id="KW-0472">Membrane</keyword>
<protein>
    <submittedName>
        <fullName evidence="3">DUF21 domain-containing protein</fullName>
    </submittedName>
</protein>
<organism evidence="3">
    <name type="scientific">candidate division WOR-3 bacterium</name>
    <dbReference type="NCBI Taxonomy" id="2052148"/>
    <lineage>
        <taxon>Bacteria</taxon>
        <taxon>Bacteria division WOR-3</taxon>
    </lineage>
</organism>
<reference evidence="3" key="1">
    <citation type="journal article" date="2020" name="mSystems">
        <title>Genome- and Community-Level Interaction Insights into Carbon Utilization and Element Cycling Functions of Hydrothermarchaeota in Hydrothermal Sediment.</title>
        <authorList>
            <person name="Zhou Z."/>
            <person name="Liu Y."/>
            <person name="Xu W."/>
            <person name="Pan J."/>
            <person name="Luo Z.H."/>
            <person name="Li M."/>
        </authorList>
    </citation>
    <scope>NUCLEOTIDE SEQUENCE [LARGE SCALE GENOMIC DNA]</scope>
    <source>
        <strain evidence="3">SpSt-34</strain>
    </source>
</reference>
<gene>
    <name evidence="3" type="ORF">ENQ77_01960</name>
</gene>
<name>A0A7C2NZT4_UNCW3</name>
<keyword evidence="1" id="KW-1133">Transmembrane helix</keyword>
<feature type="transmembrane region" description="Helical" evidence="1">
    <location>
        <begin position="6"/>
        <end position="27"/>
    </location>
</feature>